<accession>A0A8T0SSL4</accession>
<organism evidence="1 2">
    <name type="scientific">Panicum virgatum</name>
    <name type="common">Blackwell switchgrass</name>
    <dbReference type="NCBI Taxonomy" id="38727"/>
    <lineage>
        <taxon>Eukaryota</taxon>
        <taxon>Viridiplantae</taxon>
        <taxon>Streptophyta</taxon>
        <taxon>Embryophyta</taxon>
        <taxon>Tracheophyta</taxon>
        <taxon>Spermatophyta</taxon>
        <taxon>Magnoliopsida</taxon>
        <taxon>Liliopsida</taxon>
        <taxon>Poales</taxon>
        <taxon>Poaceae</taxon>
        <taxon>PACMAD clade</taxon>
        <taxon>Panicoideae</taxon>
        <taxon>Panicodae</taxon>
        <taxon>Paniceae</taxon>
        <taxon>Panicinae</taxon>
        <taxon>Panicum</taxon>
        <taxon>Panicum sect. Hiantes</taxon>
    </lineage>
</organism>
<gene>
    <name evidence="1" type="ORF">PVAP13_5KG616307</name>
</gene>
<reference evidence="1" key="1">
    <citation type="submission" date="2020-05" db="EMBL/GenBank/DDBJ databases">
        <title>WGS assembly of Panicum virgatum.</title>
        <authorList>
            <person name="Lovell J.T."/>
            <person name="Jenkins J."/>
            <person name="Shu S."/>
            <person name="Juenger T.E."/>
            <person name="Schmutz J."/>
        </authorList>
    </citation>
    <scope>NUCLEOTIDE SEQUENCE</scope>
    <source>
        <strain evidence="1">AP13</strain>
    </source>
</reference>
<evidence type="ECO:0000313" key="2">
    <source>
        <dbReference type="Proteomes" id="UP000823388"/>
    </source>
</evidence>
<sequence>MDSINQSALYYDPQRDVSVSGATQSVTNCEPHVVQSANSYMPCSTSVQHDYTAAQYPNYYYNYLRAENDSSVLQGIGQHPDCTRICLG</sequence>
<protein>
    <submittedName>
        <fullName evidence="1">Uncharacterized protein</fullName>
    </submittedName>
</protein>
<comment type="caution">
    <text evidence="1">The sequence shown here is derived from an EMBL/GenBank/DDBJ whole genome shotgun (WGS) entry which is preliminary data.</text>
</comment>
<dbReference type="AlphaFoldDB" id="A0A8T0SSL4"/>
<evidence type="ECO:0000313" key="1">
    <source>
        <dbReference type="EMBL" id="KAG2601760.1"/>
    </source>
</evidence>
<proteinExistence type="predicted"/>
<keyword evidence="2" id="KW-1185">Reference proteome</keyword>
<dbReference type="EMBL" id="CM029045">
    <property type="protein sequence ID" value="KAG2601760.1"/>
    <property type="molecule type" value="Genomic_DNA"/>
</dbReference>
<name>A0A8T0SSL4_PANVG</name>
<dbReference type="Proteomes" id="UP000823388">
    <property type="component" value="Chromosome 5K"/>
</dbReference>